<keyword evidence="1" id="KW-0472">Membrane</keyword>
<keyword evidence="1" id="KW-1133">Transmembrane helix</keyword>
<sequence>MEGQSRFSHRYLVLQVWCGLLTVSVVLMAAFLATIKPKSAQDKVSTLKPDAVSPAGAARGLEGASPSFIQLSKSLDGQSWEVEAHSCSSCSLELRNNTIYFLNNSLYFIYAQVTFRKTHQSKVVVMKRNAVFGKTMKKLIVGTFPNTTEGSVWMAKIVRLTQEDSVSLDISGEILNEDTVWGAYQLR</sequence>
<keyword evidence="1" id="KW-0812">Transmembrane</keyword>
<dbReference type="GeneTree" id="ENSGT00940000171828"/>
<dbReference type="Ensembl" id="ENSSPAT00000016999.1">
    <property type="protein sequence ID" value="ENSSPAP00000016736.1"/>
    <property type="gene ID" value="ENSSPAG00000012635.1"/>
</dbReference>
<dbReference type="InterPro" id="IPR008983">
    <property type="entry name" value="Tumour_necrosis_fac-like_dom"/>
</dbReference>
<accession>A0A3B5A8N8</accession>
<reference evidence="2" key="1">
    <citation type="submission" date="2023-09" db="UniProtKB">
        <authorList>
            <consortium name="Ensembl"/>
        </authorList>
    </citation>
    <scope>IDENTIFICATION</scope>
</reference>
<feature type="transmembrane region" description="Helical" evidence="1">
    <location>
        <begin position="12"/>
        <end position="35"/>
    </location>
</feature>
<proteinExistence type="predicted"/>
<protein>
    <submittedName>
        <fullName evidence="2">Uncharacterized protein</fullName>
    </submittedName>
</protein>
<evidence type="ECO:0000256" key="1">
    <source>
        <dbReference type="SAM" id="Phobius"/>
    </source>
</evidence>
<dbReference type="Gene3D" id="2.60.120.40">
    <property type="match status" value="1"/>
</dbReference>
<dbReference type="SUPFAM" id="SSF49842">
    <property type="entry name" value="TNF-like"/>
    <property type="match status" value="1"/>
</dbReference>
<name>A0A3B5A8N8_9TELE</name>
<evidence type="ECO:0000313" key="2">
    <source>
        <dbReference type="Ensembl" id="ENSSPAP00000016736.1"/>
    </source>
</evidence>
<dbReference type="AlphaFoldDB" id="A0A3B5A8N8"/>
<organism evidence="2">
    <name type="scientific">Stegastes partitus</name>
    <name type="common">bicolor damselfish</name>
    <dbReference type="NCBI Taxonomy" id="144197"/>
    <lineage>
        <taxon>Eukaryota</taxon>
        <taxon>Metazoa</taxon>
        <taxon>Chordata</taxon>
        <taxon>Craniata</taxon>
        <taxon>Vertebrata</taxon>
        <taxon>Euteleostomi</taxon>
        <taxon>Actinopterygii</taxon>
        <taxon>Neopterygii</taxon>
        <taxon>Teleostei</taxon>
        <taxon>Neoteleostei</taxon>
        <taxon>Acanthomorphata</taxon>
        <taxon>Ovalentaria</taxon>
        <taxon>Pomacentridae</taxon>
        <taxon>Stegastes</taxon>
    </lineage>
</organism>